<dbReference type="InterPro" id="IPR041492">
    <property type="entry name" value="HAD_2"/>
</dbReference>
<dbReference type="HOGENOM" id="CLU_045011_8_3_10"/>
<evidence type="ECO:0000313" key="6">
    <source>
        <dbReference type="Proteomes" id="UP000003452"/>
    </source>
</evidence>
<evidence type="ECO:0000256" key="3">
    <source>
        <dbReference type="ARBA" id="ARBA00022801"/>
    </source>
</evidence>
<comment type="caution">
    <text evidence="5">The sequence shown here is derived from an EMBL/GenBank/DDBJ whole genome shotgun (WGS) entry which is preliminary data.</text>
</comment>
<dbReference type="RefSeq" id="WP_007559296.1">
    <property type="nucleotide sequence ID" value="NZ_DS990122.1"/>
</dbReference>
<dbReference type="EMBL" id="ABQC02000002">
    <property type="protein sequence ID" value="EDY97279.1"/>
    <property type="molecule type" value="Genomic_DNA"/>
</dbReference>
<dbReference type="GO" id="GO:0046872">
    <property type="term" value="F:metal ion binding"/>
    <property type="evidence" value="ECO:0007669"/>
    <property type="project" value="UniProtKB-KW"/>
</dbReference>
<dbReference type="InterPro" id="IPR051400">
    <property type="entry name" value="HAD-like_hydrolase"/>
</dbReference>
<keyword evidence="3 5" id="KW-0378">Hydrolase</keyword>
<evidence type="ECO:0000256" key="2">
    <source>
        <dbReference type="ARBA" id="ARBA00022723"/>
    </source>
</evidence>
<dbReference type="InterPro" id="IPR023214">
    <property type="entry name" value="HAD_sf"/>
</dbReference>
<evidence type="ECO:0000256" key="4">
    <source>
        <dbReference type="ARBA" id="ARBA00022842"/>
    </source>
</evidence>
<dbReference type="Pfam" id="PF13419">
    <property type="entry name" value="HAD_2"/>
    <property type="match status" value="1"/>
</dbReference>
<dbReference type="GeneID" id="43183882"/>
<sequence>MKNKWIVVFDLDDTLYKEIEFLQSAYCDIASTIEAKFNKQGVLSFMIKSYQQKQDVFQEVINYYELTIEKQELLHMYRTHKPRISLMREIKTTLETLQTEGCILGLLTDGRKTTQRNKIEALGLHNLINQKNIIISEEFGSEKPAKRNYGYFMQHYPNKKYCYVGDNVKKDFVTPNTLGWDTICLLDDGRNIHCQDFTIGTQFLPMHRIKSFKELLKIIV</sequence>
<dbReference type="AlphaFoldDB" id="B5CU72"/>
<reference evidence="5 6" key="2">
    <citation type="submission" date="2008-08" db="EMBL/GenBank/DDBJ databases">
        <authorList>
            <person name="Fulton L."/>
            <person name="Clifton S."/>
            <person name="Fulton B."/>
            <person name="Xu J."/>
            <person name="Minx P."/>
            <person name="Pepin K.H."/>
            <person name="Johnson M."/>
            <person name="Thiruvilangam P."/>
            <person name="Bhonagiri V."/>
            <person name="Nash W.E."/>
            <person name="Mardis E.R."/>
            <person name="Wilson R.K."/>
        </authorList>
    </citation>
    <scope>NUCLEOTIDE SEQUENCE [LARGE SCALE GENOMIC DNA]</scope>
    <source>
        <strain evidence="6">DSM 17135 / JCM 12973 / M2</strain>
    </source>
</reference>
<dbReference type="Proteomes" id="UP000003452">
    <property type="component" value="Unassembled WGS sequence"/>
</dbReference>
<accession>B5CU72</accession>
<comment type="cofactor">
    <cofactor evidence="1">
        <name>Mg(2+)</name>
        <dbReference type="ChEBI" id="CHEBI:18420"/>
    </cofactor>
</comment>
<dbReference type="OrthoDB" id="9809962at2"/>
<name>B5CU72_PHOPM</name>
<dbReference type="InterPro" id="IPR036412">
    <property type="entry name" value="HAD-like_sf"/>
</dbReference>
<dbReference type="SUPFAM" id="SSF56784">
    <property type="entry name" value="HAD-like"/>
    <property type="match status" value="1"/>
</dbReference>
<dbReference type="Gene3D" id="1.10.150.520">
    <property type="match status" value="1"/>
</dbReference>
<gene>
    <name evidence="5" type="ORF">BACPLE_00066</name>
</gene>
<keyword evidence="4" id="KW-0460">Magnesium</keyword>
<organism evidence="5 6">
    <name type="scientific">Phocaeicola plebeius (strain DSM 17135 / JCM 12973 / CCUG 54634 / M2)</name>
    <name type="common">Bacteroides plebeius</name>
    <dbReference type="NCBI Taxonomy" id="484018"/>
    <lineage>
        <taxon>Bacteria</taxon>
        <taxon>Pseudomonadati</taxon>
        <taxon>Bacteroidota</taxon>
        <taxon>Bacteroidia</taxon>
        <taxon>Bacteroidales</taxon>
        <taxon>Bacteroidaceae</taxon>
        <taxon>Phocaeicola</taxon>
    </lineage>
</organism>
<dbReference type="PANTHER" id="PTHR46470">
    <property type="entry name" value="N-ACYLNEURAMINATE-9-PHOSPHATASE"/>
    <property type="match status" value="1"/>
</dbReference>
<dbReference type="eggNOG" id="COG1011">
    <property type="taxonomic scope" value="Bacteria"/>
</dbReference>
<dbReference type="NCBIfam" id="TIGR01549">
    <property type="entry name" value="HAD-SF-IA-v1"/>
    <property type="match status" value="1"/>
</dbReference>
<dbReference type="GO" id="GO:0044281">
    <property type="term" value="P:small molecule metabolic process"/>
    <property type="evidence" value="ECO:0007669"/>
    <property type="project" value="UniProtKB-ARBA"/>
</dbReference>
<protein>
    <submittedName>
        <fullName evidence="5">HAD hydrolase, family IA, variant 1</fullName>
    </submittedName>
</protein>
<evidence type="ECO:0000256" key="1">
    <source>
        <dbReference type="ARBA" id="ARBA00001946"/>
    </source>
</evidence>
<keyword evidence="2" id="KW-0479">Metal-binding</keyword>
<proteinExistence type="predicted"/>
<dbReference type="GO" id="GO:0016791">
    <property type="term" value="F:phosphatase activity"/>
    <property type="evidence" value="ECO:0007669"/>
    <property type="project" value="TreeGrafter"/>
</dbReference>
<dbReference type="SFLD" id="SFLDS00003">
    <property type="entry name" value="Haloacid_Dehalogenase"/>
    <property type="match status" value="1"/>
</dbReference>
<evidence type="ECO:0000313" key="5">
    <source>
        <dbReference type="EMBL" id="EDY97279.1"/>
    </source>
</evidence>
<dbReference type="InterPro" id="IPR006439">
    <property type="entry name" value="HAD-SF_hydro_IA"/>
</dbReference>
<reference evidence="5 6" key="1">
    <citation type="submission" date="2008-08" db="EMBL/GenBank/DDBJ databases">
        <title>Draft genome sequence of Bacteroides plebeius (DSM 17135).</title>
        <authorList>
            <person name="Sudarsanam P."/>
            <person name="Ley R."/>
            <person name="Guruge J."/>
            <person name="Turnbaugh P.J."/>
            <person name="Mahowald M."/>
            <person name="Liep D."/>
            <person name="Gordon J."/>
        </authorList>
    </citation>
    <scope>NUCLEOTIDE SEQUENCE [LARGE SCALE GENOMIC DNA]</scope>
    <source>
        <strain evidence="6">DSM 17135 / JCM 12973 / M2</strain>
    </source>
</reference>
<dbReference type="SFLD" id="SFLDG01129">
    <property type="entry name" value="C1.5:_HAD__Beta-PGM__Phosphata"/>
    <property type="match status" value="1"/>
</dbReference>
<dbReference type="PANTHER" id="PTHR46470:SF2">
    <property type="entry name" value="GLYCERALDEHYDE 3-PHOSPHATE PHOSPHATASE"/>
    <property type="match status" value="1"/>
</dbReference>
<dbReference type="Gene3D" id="3.40.50.1000">
    <property type="entry name" value="HAD superfamily/HAD-like"/>
    <property type="match status" value="1"/>
</dbReference>